<name>A0A6V7E5L6_9XANT</name>
<accession>A0A6V7E5L6</accession>
<dbReference type="EMBL" id="LR828261">
    <property type="protein sequence ID" value="CAD0346382.1"/>
    <property type="molecule type" value="Genomic_DNA"/>
</dbReference>
<dbReference type="AlphaFoldDB" id="A0A6V7E5L6"/>
<evidence type="ECO:0000313" key="1">
    <source>
        <dbReference type="EMBL" id="CAD0346388.1"/>
    </source>
</evidence>
<reference evidence="1" key="1">
    <citation type="submission" date="2020-07" db="EMBL/GenBank/DDBJ databases">
        <authorList>
            <person name="Pothier F. J."/>
        </authorList>
    </citation>
    <scope>NUCLEOTIDE SEQUENCE</scope>
    <source>
        <strain evidence="1">CFBP 2533</strain>
    </source>
</reference>
<protein>
    <submittedName>
        <fullName evidence="1">Uncharacterized protein</fullName>
    </submittedName>
</protein>
<gene>
    <name evidence="1" type="ORF">CFBP2533_31590</name>
</gene>
<sequence>MRVVRVALIASAAVRVLLSAARSRKKLQDEPRGIADYVNSVNRASAVLSRPRSTQAGNNPRALNQLRAFSASCSNQARVDPSR</sequence>
<dbReference type="EMBL" id="LR828261">
    <property type="protein sequence ID" value="CAD0346388.1"/>
    <property type="molecule type" value="Genomic_DNA"/>
</dbReference>
<proteinExistence type="predicted"/>
<organism evidence="1">
    <name type="scientific">Xanthomonas hortorum pv. pelargonii</name>
    <dbReference type="NCBI Taxonomy" id="453602"/>
    <lineage>
        <taxon>Bacteria</taxon>
        <taxon>Pseudomonadati</taxon>
        <taxon>Pseudomonadota</taxon>
        <taxon>Gammaproteobacteria</taxon>
        <taxon>Lysobacterales</taxon>
        <taxon>Lysobacteraceae</taxon>
        <taxon>Xanthomonas</taxon>
    </lineage>
</organism>